<name>A0A3L6D9S2_MAIZE</name>
<accession>A0A3L6D9S2</accession>
<dbReference type="ExpressionAtlas" id="A0A3L6D9S2">
    <property type="expression patterns" value="baseline"/>
</dbReference>
<dbReference type="EMBL" id="NCVQ01000363">
    <property type="protein sequence ID" value="PWZ04381.1"/>
    <property type="molecule type" value="Genomic_DNA"/>
</dbReference>
<comment type="caution">
    <text evidence="1">The sequence shown here is derived from an EMBL/GenBank/DDBJ whole genome shotgun (WGS) entry which is preliminary data.</text>
</comment>
<dbReference type="Proteomes" id="UP000251960">
    <property type="component" value="Unassembled WGS sequence"/>
</dbReference>
<reference evidence="1 2" key="1">
    <citation type="journal article" date="2018" name="Nat. Genet.">
        <title>Extensive intraspecific gene order and gene structural variations between Mo17 and other maize genomes.</title>
        <authorList>
            <person name="Sun S."/>
            <person name="Zhou Y."/>
            <person name="Chen J."/>
            <person name="Shi J."/>
            <person name="Zhao H."/>
            <person name="Zhao H."/>
            <person name="Song W."/>
            <person name="Zhang M."/>
            <person name="Cui Y."/>
            <person name="Dong X."/>
            <person name="Liu H."/>
            <person name="Ma X."/>
            <person name="Jiao Y."/>
            <person name="Wang B."/>
            <person name="Wei X."/>
            <person name="Stein J.C."/>
            <person name="Glaubitz J.C."/>
            <person name="Lu F."/>
            <person name="Yu G."/>
            <person name="Liang C."/>
            <person name="Fengler K."/>
            <person name="Li B."/>
            <person name="Rafalski A."/>
            <person name="Schnable P.S."/>
            <person name="Ware D.H."/>
            <person name="Buckler E.S."/>
            <person name="Lai J."/>
        </authorList>
    </citation>
    <scope>NUCLEOTIDE SEQUENCE [LARGE SCALE GENOMIC DNA]</scope>
    <source>
        <strain evidence="2">cv. Missouri 17</strain>
        <tissue evidence="1">Seedling</tissue>
    </source>
</reference>
<evidence type="ECO:0000313" key="2">
    <source>
        <dbReference type="Proteomes" id="UP000251960"/>
    </source>
</evidence>
<organism evidence="1 2">
    <name type="scientific">Zea mays</name>
    <name type="common">Maize</name>
    <dbReference type="NCBI Taxonomy" id="4577"/>
    <lineage>
        <taxon>Eukaryota</taxon>
        <taxon>Viridiplantae</taxon>
        <taxon>Streptophyta</taxon>
        <taxon>Embryophyta</taxon>
        <taxon>Tracheophyta</taxon>
        <taxon>Spermatophyta</taxon>
        <taxon>Magnoliopsida</taxon>
        <taxon>Liliopsida</taxon>
        <taxon>Poales</taxon>
        <taxon>Poaceae</taxon>
        <taxon>PACMAD clade</taxon>
        <taxon>Panicoideae</taxon>
        <taxon>Andropogonodae</taxon>
        <taxon>Andropogoneae</taxon>
        <taxon>Tripsacinae</taxon>
        <taxon>Zea</taxon>
    </lineage>
</organism>
<gene>
    <name evidence="1" type="ORF">Zm00014a_034592</name>
</gene>
<evidence type="ECO:0000313" key="1">
    <source>
        <dbReference type="EMBL" id="PWZ04381.1"/>
    </source>
</evidence>
<proteinExistence type="predicted"/>
<sequence>MARPPPAGAISSRWRPIILSGLWRSRQKKGRAFSYMRNLIAVLHAMEPQVLEDPHFLERCLILDGVPASVSSLDLFQSIVGVQTAVLVRDIQTGFRVALLVFDALDSTIQTPREGLFATCTPATWHGKEVSVRTSILDGVAEGSARRCTALVLRSLVPPQYILADQDRDFHLRCILIGARSGSTISQGAHGLCDMAWKVLFVRAYVVAAIVRSDREAGVLVSRCLHAPRLLPPCVADGEESYRHRVLLLVGMDTQKLDAAELAHFLQFEADLVHAAEAVIIHRSEGLVVVVLGSSEDTTRLRQTPEETWIRFFGQKPSCANVYGFGGPDISSEQKKKEQQHQPVMTMGDTAAFQQVRELREGDSDTIALVHCLIRFCALATPECVLRSGFPERCLLLSGVVHGTTLFDLSARLSAFGDHHVSLHDLERKALVVFVCWDGAARLLREPQDTWKGLGFLECTRVPGAAEHAGVIVQEVMDQLLQ</sequence>
<protein>
    <submittedName>
        <fullName evidence="1">Uncharacterized protein</fullName>
    </submittedName>
</protein>
<dbReference type="AlphaFoldDB" id="A0A3L6D9S2"/>